<feature type="compositionally biased region" description="Basic and acidic residues" evidence="1">
    <location>
        <begin position="152"/>
        <end position="162"/>
    </location>
</feature>
<sequence length="321" mass="35920">MGPAIRYRDTLDYTLSFAFGIIAQLAFFIADGLLVYRCYLIFIDRRAIYMPVMAIYASYIIISMMGLYPTLGSPDEYLSRPGSRQDPTPLRDMAASYLLVSWFAMSLTTNIIVTSVIISRIFCQLLALAANPTGATTSRQLLDNDGQVPQDSGRDGAGEGDGKVRQWLTISTWILRLWRKGGDGMHRWHWQSVYTGVIIVLIEAALPPALCGIAAMIVFYAGEAHMHQSLGQQVVFRVFLTLWLATSILAPQLIAMRALQRRQYSMLEVGSLNRGGGTKERPRLEPIVFRVRHGIETRATNQEFTVDIGSPDLSRRGEEHL</sequence>
<keyword evidence="2" id="KW-0812">Transmembrane</keyword>
<comment type="caution">
    <text evidence="3">The sequence shown here is derived from an EMBL/GenBank/DDBJ whole genome shotgun (WGS) entry which is preliminary data.</text>
</comment>
<evidence type="ECO:0000256" key="1">
    <source>
        <dbReference type="SAM" id="MobiDB-lite"/>
    </source>
</evidence>
<feature type="transmembrane region" description="Helical" evidence="2">
    <location>
        <begin position="48"/>
        <end position="68"/>
    </location>
</feature>
<protein>
    <submittedName>
        <fullName evidence="3">Uncharacterized protein</fullName>
    </submittedName>
</protein>
<reference evidence="3 4" key="1">
    <citation type="submission" date="2019-01" db="EMBL/GenBank/DDBJ databases">
        <title>Draft genome sequence of Psathyrella aberdarensis IHI B618.</title>
        <authorList>
            <person name="Buettner E."/>
            <person name="Kellner H."/>
        </authorList>
    </citation>
    <scope>NUCLEOTIDE SEQUENCE [LARGE SCALE GENOMIC DNA]</scope>
    <source>
        <strain evidence="3 4">IHI B618</strain>
    </source>
</reference>
<feature type="transmembrane region" description="Helical" evidence="2">
    <location>
        <begin position="15"/>
        <end position="36"/>
    </location>
</feature>
<evidence type="ECO:0000256" key="2">
    <source>
        <dbReference type="SAM" id="Phobius"/>
    </source>
</evidence>
<keyword evidence="4" id="KW-1185">Reference proteome</keyword>
<dbReference type="EMBL" id="SDEE01001307">
    <property type="protein sequence ID" value="RXW12290.1"/>
    <property type="molecule type" value="Genomic_DNA"/>
</dbReference>
<gene>
    <name evidence="3" type="ORF">EST38_g13564</name>
</gene>
<dbReference type="OrthoDB" id="10589602at2759"/>
<dbReference type="STRING" id="2316362.A0A4Q2CZH5"/>
<keyword evidence="2" id="KW-0472">Membrane</keyword>
<organism evidence="3 4">
    <name type="scientific">Candolleomyces aberdarensis</name>
    <dbReference type="NCBI Taxonomy" id="2316362"/>
    <lineage>
        <taxon>Eukaryota</taxon>
        <taxon>Fungi</taxon>
        <taxon>Dikarya</taxon>
        <taxon>Basidiomycota</taxon>
        <taxon>Agaricomycotina</taxon>
        <taxon>Agaricomycetes</taxon>
        <taxon>Agaricomycetidae</taxon>
        <taxon>Agaricales</taxon>
        <taxon>Agaricineae</taxon>
        <taxon>Psathyrellaceae</taxon>
        <taxon>Candolleomyces</taxon>
    </lineage>
</organism>
<dbReference type="AlphaFoldDB" id="A0A4Q2CZH5"/>
<evidence type="ECO:0000313" key="4">
    <source>
        <dbReference type="Proteomes" id="UP000290288"/>
    </source>
</evidence>
<name>A0A4Q2CZH5_9AGAR</name>
<dbReference type="Proteomes" id="UP000290288">
    <property type="component" value="Unassembled WGS sequence"/>
</dbReference>
<feature type="transmembrane region" description="Helical" evidence="2">
    <location>
        <begin position="234"/>
        <end position="256"/>
    </location>
</feature>
<proteinExistence type="predicted"/>
<keyword evidence="2" id="KW-1133">Transmembrane helix</keyword>
<feature type="transmembrane region" description="Helical" evidence="2">
    <location>
        <begin position="193"/>
        <end position="222"/>
    </location>
</feature>
<feature type="region of interest" description="Disordered" evidence="1">
    <location>
        <begin position="139"/>
        <end position="162"/>
    </location>
</feature>
<feature type="transmembrane region" description="Helical" evidence="2">
    <location>
        <begin position="94"/>
        <end position="118"/>
    </location>
</feature>
<evidence type="ECO:0000313" key="3">
    <source>
        <dbReference type="EMBL" id="RXW12290.1"/>
    </source>
</evidence>
<accession>A0A4Q2CZH5</accession>